<dbReference type="SUPFAM" id="SSF103088">
    <property type="entry name" value="OmpA-like"/>
    <property type="match status" value="1"/>
</dbReference>
<keyword evidence="11" id="KW-1185">Reference proteome</keyword>
<dbReference type="InterPro" id="IPR025713">
    <property type="entry name" value="MotB-like_N_dom"/>
</dbReference>
<accession>M2ZWJ5</accession>
<organism evidence="10 11">
    <name type="scientific">Paramagnetospirillum caucaseum</name>
    <dbReference type="NCBI Taxonomy" id="1244869"/>
    <lineage>
        <taxon>Bacteria</taxon>
        <taxon>Pseudomonadati</taxon>
        <taxon>Pseudomonadota</taxon>
        <taxon>Alphaproteobacteria</taxon>
        <taxon>Rhodospirillales</taxon>
        <taxon>Magnetospirillaceae</taxon>
        <taxon>Paramagnetospirillum</taxon>
    </lineage>
</organism>
<dbReference type="Proteomes" id="UP000011744">
    <property type="component" value="Unassembled WGS sequence"/>
</dbReference>
<sequence length="220" mass="24611">MSKSKFHKENKEAAEDWLLSYADMITLLMAFFIVLVSMSTIDKNKYEQVSQGMAKDIGYREVTTPLQDMRSELLGQVTGAGVEDTVDVGKDDKGIVLNLASGTMFKPGSADVRPEIMPLMKEITGTLKQERFKNYQVEIQGHTDDTPIRTPQFASNWDLSSARALSTLKLMNELGIPTGRMKISALADNAPRVPNRSETGKAYPENQAINRRVEIHIYPR</sequence>
<evidence type="ECO:0000256" key="6">
    <source>
        <dbReference type="ARBA" id="ARBA00023136"/>
    </source>
</evidence>
<evidence type="ECO:0000313" key="10">
    <source>
        <dbReference type="EMBL" id="EME71792.1"/>
    </source>
</evidence>
<dbReference type="EMBL" id="AONQ01000002">
    <property type="protein sequence ID" value="EME71792.1"/>
    <property type="molecule type" value="Genomic_DNA"/>
</dbReference>
<dbReference type="RefSeq" id="WP_008613321.1">
    <property type="nucleotide sequence ID" value="NZ_AONQ01000002.1"/>
</dbReference>
<comment type="subcellular location">
    <subcellularLocation>
        <location evidence="1">Cell membrane</location>
        <topology evidence="1">Single-pass membrane protein</topology>
    </subcellularLocation>
</comment>
<dbReference type="Pfam" id="PF00691">
    <property type="entry name" value="OmpA"/>
    <property type="match status" value="1"/>
</dbReference>
<evidence type="ECO:0000256" key="2">
    <source>
        <dbReference type="ARBA" id="ARBA00008914"/>
    </source>
</evidence>
<evidence type="ECO:0000256" key="3">
    <source>
        <dbReference type="ARBA" id="ARBA00022475"/>
    </source>
</evidence>
<evidence type="ECO:0000256" key="1">
    <source>
        <dbReference type="ARBA" id="ARBA00004162"/>
    </source>
</evidence>
<gene>
    <name evidence="10" type="ORF">H261_01047</name>
</gene>
<keyword evidence="10" id="KW-0282">Flagellum</keyword>
<dbReference type="Pfam" id="PF13677">
    <property type="entry name" value="MotB_plug"/>
    <property type="match status" value="1"/>
</dbReference>
<dbReference type="Gene3D" id="3.30.1330.60">
    <property type="entry name" value="OmpA-like domain"/>
    <property type="match status" value="1"/>
</dbReference>
<keyword evidence="3" id="KW-1003">Cell membrane</keyword>
<keyword evidence="5 8" id="KW-1133">Transmembrane helix</keyword>
<dbReference type="GO" id="GO:0005886">
    <property type="term" value="C:plasma membrane"/>
    <property type="evidence" value="ECO:0007669"/>
    <property type="project" value="UniProtKB-SubCell"/>
</dbReference>
<dbReference type="InterPro" id="IPR050330">
    <property type="entry name" value="Bact_OuterMem_StrucFunc"/>
</dbReference>
<evidence type="ECO:0000259" key="9">
    <source>
        <dbReference type="PROSITE" id="PS51123"/>
    </source>
</evidence>
<reference evidence="10 11" key="1">
    <citation type="journal article" date="2014" name="Genome Announc.">
        <title>Draft Genome Sequence of Magnetospirillum sp. Strain SO-1, a Freshwater Magnetotactic Bacterium Isolated from the Ol'khovka River, Russia.</title>
        <authorList>
            <person name="Grouzdev D.S."/>
            <person name="Dziuba M.V."/>
            <person name="Sukhacheva M.S."/>
            <person name="Mardanov A.V."/>
            <person name="Beletskiy A.V."/>
            <person name="Kuznetsov B.B."/>
            <person name="Skryabin K.G."/>
        </authorList>
    </citation>
    <scope>NUCLEOTIDE SEQUENCE [LARGE SCALE GENOMIC DNA]</scope>
    <source>
        <strain evidence="10 11">SO-1</strain>
    </source>
</reference>
<dbReference type="InterPro" id="IPR006665">
    <property type="entry name" value="OmpA-like"/>
</dbReference>
<dbReference type="PANTHER" id="PTHR30329:SF21">
    <property type="entry name" value="LIPOPROTEIN YIAD-RELATED"/>
    <property type="match status" value="1"/>
</dbReference>
<dbReference type="AlphaFoldDB" id="M2ZWJ5"/>
<keyword evidence="6 7" id="KW-0472">Membrane</keyword>
<comment type="caution">
    <text evidence="10">The sequence shown here is derived from an EMBL/GenBank/DDBJ whole genome shotgun (WGS) entry which is preliminary data.</text>
</comment>
<feature type="domain" description="OmpA-like" evidence="9">
    <location>
        <begin position="92"/>
        <end position="220"/>
    </location>
</feature>
<evidence type="ECO:0000256" key="8">
    <source>
        <dbReference type="SAM" id="Phobius"/>
    </source>
</evidence>
<feature type="transmembrane region" description="Helical" evidence="8">
    <location>
        <begin position="21"/>
        <end position="41"/>
    </location>
</feature>
<dbReference type="PANTHER" id="PTHR30329">
    <property type="entry name" value="STATOR ELEMENT OF FLAGELLAR MOTOR COMPLEX"/>
    <property type="match status" value="1"/>
</dbReference>
<evidence type="ECO:0000313" key="11">
    <source>
        <dbReference type="Proteomes" id="UP000011744"/>
    </source>
</evidence>
<keyword evidence="4 8" id="KW-0812">Transmembrane</keyword>
<dbReference type="OrthoDB" id="345640at2"/>
<evidence type="ECO:0000256" key="4">
    <source>
        <dbReference type="ARBA" id="ARBA00022692"/>
    </source>
</evidence>
<comment type="similarity">
    <text evidence="2">Belongs to the MotB family.</text>
</comment>
<dbReference type="InterPro" id="IPR036737">
    <property type="entry name" value="OmpA-like_sf"/>
</dbReference>
<dbReference type="PROSITE" id="PS51123">
    <property type="entry name" value="OMPA_2"/>
    <property type="match status" value="1"/>
</dbReference>
<evidence type="ECO:0000256" key="7">
    <source>
        <dbReference type="PROSITE-ProRule" id="PRU00473"/>
    </source>
</evidence>
<dbReference type="PATRIC" id="fig|1244869.3.peg.201"/>
<evidence type="ECO:0000256" key="5">
    <source>
        <dbReference type="ARBA" id="ARBA00022989"/>
    </source>
</evidence>
<name>M2ZWJ5_9PROT</name>
<dbReference type="CDD" id="cd07185">
    <property type="entry name" value="OmpA_C-like"/>
    <property type="match status" value="1"/>
</dbReference>
<proteinExistence type="inferred from homology"/>
<dbReference type="eggNOG" id="COG1360">
    <property type="taxonomic scope" value="Bacteria"/>
</dbReference>
<keyword evidence="10" id="KW-0966">Cell projection</keyword>
<dbReference type="STRING" id="1244869.H261_01047"/>
<protein>
    <submittedName>
        <fullName evidence="10">Flagellar motor protein</fullName>
    </submittedName>
</protein>
<keyword evidence="10" id="KW-0969">Cilium</keyword>